<dbReference type="GeneID" id="111485008"/>
<evidence type="ECO:0000256" key="1">
    <source>
        <dbReference type="ARBA" id="ARBA00006817"/>
    </source>
</evidence>
<organism evidence="3 4">
    <name type="scientific">Cucurbita maxima</name>
    <name type="common">Pumpkin</name>
    <name type="synonym">Winter squash</name>
    <dbReference type="NCBI Taxonomy" id="3661"/>
    <lineage>
        <taxon>Eukaryota</taxon>
        <taxon>Viridiplantae</taxon>
        <taxon>Streptophyta</taxon>
        <taxon>Embryophyta</taxon>
        <taxon>Tracheophyta</taxon>
        <taxon>Spermatophyta</taxon>
        <taxon>Magnoliopsida</taxon>
        <taxon>eudicotyledons</taxon>
        <taxon>Gunneridae</taxon>
        <taxon>Pentapetalae</taxon>
        <taxon>rosids</taxon>
        <taxon>fabids</taxon>
        <taxon>Cucurbitales</taxon>
        <taxon>Cucurbitaceae</taxon>
        <taxon>Cucurbiteae</taxon>
        <taxon>Cucurbita</taxon>
    </lineage>
</organism>
<reference evidence="4" key="1">
    <citation type="submission" date="2025-08" db="UniProtKB">
        <authorList>
            <consortium name="RefSeq"/>
        </authorList>
    </citation>
    <scope>IDENTIFICATION</scope>
    <source>
        <tissue evidence="4">Young leaves</tissue>
    </source>
</reference>
<accession>A0A6J1JIZ6</accession>
<proteinExistence type="inferred from homology"/>
<dbReference type="Proteomes" id="UP000504608">
    <property type="component" value="Unplaced"/>
</dbReference>
<evidence type="ECO:0000313" key="3">
    <source>
        <dbReference type="Proteomes" id="UP000504608"/>
    </source>
</evidence>
<gene>
    <name evidence="4" type="primary">LOC111485008</name>
</gene>
<dbReference type="GO" id="GO:0001671">
    <property type="term" value="F:ATPase activator activity"/>
    <property type="evidence" value="ECO:0007669"/>
    <property type="project" value="InterPro"/>
</dbReference>
<name>A0A6J1JIZ6_CUCMA</name>
<comment type="similarity">
    <text evidence="1">Belongs to the AHA1 family.</text>
</comment>
<sequence>MDRKGATPPRARDEDNVEAERVVTKVNRLLEILYIFYENADEDPEVRVSVKDEGKNGKKMKEVMLAKGKPIVLEKVRLYVHSISKGDLEVKKVESKSNQLAPPTTTMETAPAASKLAVVVEKKMSEGFKSH</sequence>
<protein>
    <submittedName>
        <fullName evidence="4">Uncharacterized protein LOC111485008</fullName>
    </submittedName>
</protein>
<evidence type="ECO:0000259" key="2">
    <source>
        <dbReference type="Pfam" id="PF09229"/>
    </source>
</evidence>
<evidence type="ECO:0000313" key="4">
    <source>
        <dbReference type="RefSeq" id="XP_022987469.1"/>
    </source>
</evidence>
<dbReference type="KEGG" id="cmax:111485008"/>
<dbReference type="SUPFAM" id="SSF103111">
    <property type="entry name" value="Activator of Hsp90 ATPase, Aha1"/>
    <property type="match status" value="1"/>
</dbReference>
<dbReference type="OrthoDB" id="567237at2759"/>
<dbReference type="GO" id="GO:0051087">
    <property type="term" value="F:protein-folding chaperone binding"/>
    <property type="evidence" value="ECO:0007669"/>
    <property type="project" value="InterPro"/>
</dbReference>
<dbReference type="InterPro" id="IPR015310">
    <property type="entry name" value="AHSA1-like_N"/>
</dbReference>
<dbReference type="InterPro" id="IPR036338">
    <property type="entry name" value="Aha1"/>
</dbReference>
<dbReference type="Pfam" id="PF09229">
    <property type="entry name" value="Aha1_N"/>
    <property type="match status" value="1"/>
</dbReference>
<dbReference type="AlphaFoldDB" id="A0A6J1JIZ6"/>
<keyword evidence="3" id="KW-1185">Reference proteome</keyword>
<feature type="domain" description="Activator of Hsp90 ATPase AHSA1-like N-terminal" evidence="2">
    <location>
        <begin position="23"/>
        <end position="84"/>
    </location>
</feature>
<dbReference type="RefSeq" id="XP_022987469.1">
    <property type="nucleotide sequence ID" value="XM_023131701.1"/>
</dbReference>